<evidence type="ECO:0000313" key="2">
    <source>
        <dbReference type="EMBL" id="OGE78954.1"/>
    </source>
</evidence>
<dbReference type="STRING" id="1817824.A2751_00220"/>
<gene>
    <name evidence="2" type="ORF">A2751_00220</name>
</gene>
<accession>A0A1F5NN51</accession>
<reference evidence="2 3" key="1">
    <citation type="journal article" date="2016" name="Nat. Commun.">
        <title>Thousands of microbial genomes shed light on interconnected biogeochemical processes in an aquifer system.</title>
        <authorList>
            <person name="Anantharaman K."/>
            <person name="Brown C.T."/>
            <person name="Hug L.A."/>
            <person name="Sharon I."/>
            <person name="Castelle C.J."/>
            <person name="Probst A.J."/>
            <person name="Thomas B.C."/>
            <person name="Singh A."/>
            <person name="Wilkins M.J."/>
            <person name="Karaoz U."/>
            <person name="Brodie E.L."/>
            <person name="Williams K.H."/>
            <person name="Hubbard S.S."/>
            <person name="Banfield J.F."/>
        </authorList>
    </citation>
    <scope>NUCLEOTIDE SEQUENCE [LARGE SCALE GENOMIC DNA]</scope>
</reference>
<dbReference type="AlphaFoldDB" id="A0A1F5NN51"/>
<proteinExistence type="predicted"/>
<sequence>MKSLIKFTLVFLLSPMLLAQMPVPNMENAWYFPQVVQNSQWKAELKITNGSDSPGSFLVEFFDQSGVRVFPLTDQGAISSPLQLAPDEFKAVLLPSSSRSYLGWVKLSSSLVLAPSLTLSQLVPGTDQAAARVEIEPFKPRDAFMVRLHPEFGLALANPSRDKAIVKLIGRSNKGEVVKTVSIELSPGQHKSAFFREDLYGFGNLEGTVVVISNVPLIAASFGFEGLTFSTSPVMQAPLVLESQADRFGVIYFVPRDMKAQTNVALRVKNGVDYTRNTVSKGFVRLGFPAREPSFAMDAGNIPDVKMISGQKTREEYLLRLKDGRIVVDVDAVAKESAEFVPKNWKYQVYLLEISQIVNGQFKDLGWYFYTFGNRAFLNAVILPFMRPDLAGNTQSYIGKPIPELGNAAMPQLIGNTWEVISEFSRTTFAHEAGHAMGLHFHTSYNAFPGAGPFRTLMEQHTQKGTVLRADEARLLSLSPAINQDTQGWTNRDETPPEIRNLNSIWDGENLRLTFEARDPETTVDSVQLVFSDRTTGGVLWPFYWRVLGHEDQGIISVSAKPPVRPSSTSFIQLLVYNSRGGYWQVDID</sequence>
<evidence type="ECO:0008006" key="4">
    <source>
        <dbReference type="Google" id="ProtNLM"/>
    </source>
</evidence>
<evidence type="ECO:0000313" key="3">
    <source>
        <dbReference type="Proteomes" id="UP000176864"/>
    </source>
</evidence>
<organism evidence="2 3">
    <name type="scientific">Candidatus Doudnabacteria bacterium RIFCSPHIGHO2_01_FULL_46_14</name>
    <dbReference type="NCBI Taxonomy" id="1817824"/>
    <lineage>
        <taxon>Bacteria</taxon>
        <taxon>Candidatus Doudnaibacteriota</taxon>
    </lineage>
</organism>
<evidence type="ECO:0000256" key="1">
    <source>
        <dbReference type="SAM" id="SignalP"/>
    </source>
</evidence>
<feature type="signal peptide" evidence="1">
    <location>
        <begin position="1"/>
        <end position="19"/>
    </location>
</feature>
<name>A0A1F5NN51_9BACT</name>
<keyword evidence="1" id="KW-0732">Signal</keyword>
<dbReference type="SUPFAM" id="SSF55486">
    <property type="entry name" value="Metalloproteases ('zincins'), catalytic domain"/>
    <property type="match status" value="1"/>
</dbReference>
<dbReference type="Proteomes" id="UP000176864">
    <property type="component" value="Unassembled WGS sequence"/>
</dbReference>
<comment type="caution">
    <text evidence="2">The sequence shown here is derived from an EMBL/GenBank/DDBJ whole genome shotgun (WGS) entry which is preliminary data.</text>
</comment>
<dbReference type="EMBL" id="MFEK01000011">
    <property type="protein sequence ID" value="OGE78954.1"/>
    <property type="molecule type" value="Genomic_DNA"/>
</dbReference>
<protein>
    <recommendedName>
        <fullName evidence="4">Peptidase M11 gametolysin domain-containing protein</fullName>
    </recommendedName>
</protein>
<feature type="chain" id="PRO_5009520158" description="Peptidase M11 gametolysin domain-containing protein" evidence="1">
    <location>
        <begin position="20"/>
        <end position="589"/>
    </location>
</feature>